<protein>
    <submittedName>
        <fullName evidence="2">Helix-turn-helix domain-containing protein</fullName>
    </submittedName>
</protein>
<dbReference type="InterPro" id="IPR041657">
    <property type="entry name" value="HTH_17"/>
</dbReference>
<evidence type="ECO:0000313" key="3">
    <source>
        <dbReference type="Proteomes" id="UP000327011"/>
    </source>
</evidence>
<keyword evidence="3" id="KW-1185">Reference proteome</keyword>
<dbReference type="GO" id="GO:0003677">
    <property type="term" value="F:DNA binding"/>
    <property type="evidence" value="ECO:0007669"/>
    <property type="project" value="InterPro"/>
</dbReference>
<comment type="caution">
    <text evidence="2">The sequence shown here is derived from an EMBL/GenBank/DDBJ whole genome shotgun (WGS) entry which is preliminary data.</text>
</comment>
<proteinExistence type="predicted"/>
<dbReference type="NCBIfam" id="TIGR01764">
    <property type="entry name" value="excise"/>
    <property type="match status" value="1"/>
</dbReference>
<organism evidence="2 3">
    <name type="scientific">Microbispora cellulosiformans</name>
    <dbReference type="NCBI Taxonomy" id="2614688"/>
    <lineage>
        <taxon>Bacteria</taxon>
        <taxon>Bacillati</taxon>
        <taxon>Actinomycetota</taxon>
        <taxon>Actinomycetes</taxon>
        <taxon>Streptosporangiales</taxon>
        <taxon>Streptosporangiaceae</taxon>
        <taxon>Microbispora</taxon>
    </lineage>
</organism>
<dbReference type="Proteomes" id="UP000327011">
    <property type="component" value="Unassembled WGS sequence"/>
</dbReference>
<dbReference type="InterPro" id="IPR010093">
    <property type="entry name" value="SinI_DNA-bd"/>
</dbReference>
<dbReference type="EMBL" id="VYTZ01000005">
    <property type="protein sequence ID" value="KAA9378574.1"/>
    <property type="molecule type" value="Genomic_DNA"/>
</dbReference>
<evidence type="ECO:0000313" key="2">
    <source>
        <dbReference type="EMBL" id="KAA9378574.1"/>
    </source>
</evidence>
<dbReference type="InterPro" id="IPR009061">
    <property type="entry name" value="DNA-bd_dom_put_sf"/>
</dbReference>
<reference evidence="2 3" key="1">
    <citation type="submission" date="2019-09" db="EMBL/GenBank/DDBJ databases">
        <title>Screening of Novel Bioactive Compounds from Soil-Associated.</title>
        <authorList>
            <person name="Gong X."/>
        </authorList>
    </citation>
    <scope>NUCLEOTIDE SEQUENCE [LARGE SCALE GENOMIC DNA]</scope>
    <source>
        <strain evidence="2 3">Gxj-6</strain>
    </source>
</reference>
<gene>
    <name evidence="2" type="ORF">F5972_14835</name>
</gene>
<feature type="domain" description="Helix-turn-helix" evidence="1">
    <location>
        <begin position="6"/>
        <end position="51"/>
    </location>
</feature>
<name>A0A5J5K3L0_9ACTN</name>
<dbReference type="SUPFAM" id="SSF46955">
    <property type="entry name" value="Putative DNA-binding domain"/>
    <property type="match status" value="1"/>
</dbReference>
<sequence length="151" mass="16068">MPRQPYSVEQVAELLGLHVKTVRSYVRDGRLKAVRIGKQYRIVPEDLDAFLGQPVTAPAAGTAGRRRHAEASSIVQIDAIAPDAAMTVGNTLIAAVNGRTPGGRPLRVETIYDEDRASLKIIIVGGVADTAELLRFVTTLTEHSTPAGGTA</sequence>
<dbReference type="AlphaFoldDB" id="A0A5J5K3L0"/>
<dbReference type="Pfam" id="PF12728">
    <property type="entry name" value="HTH_17"/>
    <property type="match status" value="1"/>
</dbReference>
<evidence type="ECO:0000259" key="1">
    <source>
        <dbReference type="Pfam" id="PF12728"/>
    </source>
</evidence>
<accession>A0A5J5K3L0</accession>